<evidence type="ECO:0000313" key="2">
    <source>
        <dbReference type="WBParaSite" id="PS1159_v2.g11689.t1"/>
    </source>
</evidence>
<organism evidence="1 2">
    <name type="scientific">Panagrolaimus sp. PS1159</name>
    <dbReference type="NCBI Taxonomy" id="55785"/>
    <lineage>
        <taxon>Eukaryota</taxon>
        <taxon>Metazoa</taxon>
        <taxon>Ecdysozoa</taxon>
        <taxon>Nematoda</taxon>
        <taxon>Chromadorea</taxon>
        <taxon>Rhabditida</taxon>
        <taxon>Tylenchina</taxon>
        <taxon>Panagrolaimomorpha</taxon>
        <taxon>Panagrolaimoidea</taxon>
        <taxon>Panagrolaimidae</taxon>
        <taxon>Panagrolaimus</taxon>
    </lineage>
</organism>
<name>A0AC35EXH2_9BILA</name>
<sequence length="199" mass="22485">MVEKMEVDETVLQKETKKEEPSKADLNAITYENLNDWCAQLERGENIIGRVIQFLSKTRKELNVDILTKLITTFISDKSQRDSLLGYIGSTGITAPATPTPMEVDKTKPAGARSPRPERRLPTTPSKGGNAEAELYVQLLTMLYLVDQGKLDNVDACIKNYIAKIDQYEKRSLDPFLAKGFFYMTLVAERRNEISHLRG</sequence>
<evidence type="ECO:0000313" key="1">
    <source>
        <dbReference type="Proteomes" id="UP000887580"/>
    </source>
</evidence>
<accession>A0AC35EXH2</accession>
<reference evidence="2" key="1">
    <citation type="submission" date="2022-11" db="UniProtKB">
        <authorList>
            <consortium name="WormBaseParasite"/>
        </authorList>
    </citation>
    <scope>IDENTIFICATION</scope>
</reference>
<dbReference type="Proteomes" id="UP000887580">
    <property type="component" value="Unplaced"/>
</dbReference>
<proteinExistence type="predicted"/>
<protein>
    <submittedName>
        <fullName evidence="2">Uncharacterized protein</fullName>
    </submittedName>
</protein>
<dbReference type="WBParaSite" id="PS1159_v2.g11689.t1">
    <property type="protein sequence ID" value="PS1159_v2.g11689.t1"/>
    <property type="gene ID" value="PS1159_v2.g11689"/>
</dbReference>